<dbReference type="EMBL" id="JARJCW010000025">
    <property type="protein sequence ID" value="KAJ7211558.1"/>
    <property type="molecule type" value="Genomic_DNA"/>
</dbReference>
<dbReference type="Gene3D" id="3.80.10.10">
    <property type="entry name" value="Ribonuclease Inhibitor"/>
    <property type="match status" value="1"/>
</dbReference>
<evidence type="ECO:0008006" key="4">
    <source>
        <dbReference type="Google" id="ProtNLM"/>
    </source>
</evidence>
<sequence>MSAQYIYSLPLDIRAKALVTTVGGGLKFDKCEVGDTMSGRRSATNRSAKLKDRSVDFEDRSANTEQRCMSAPRGQRAAPPIRNGADKIQMTAPVPLHTSRTRSGHVTCPLHVRSAAAPRRIGLLSWPNRKDVHLLDYLSWTVFQLRRLEADISKQQFRSLRPLQKPLPLLQCISAPLGSTDLQDILQCAPQLRELHIVQLASDFHLVSKSLVRLEISRHLLIDTFLSILNNCPRLSHLKCSVDASRARKPAPATFPNIESLGLMGGEHLMFRGALKSLTLPNLSHFEFGESLEADSEVLSFLMRSSCTIQHLELRFTLDDHEDDDDVQRLLQMYPSVETLEIYGGNLSWLEPKRGLLPHLQSATIHDGWIDFDQVIGLVHRRRDSTHTADLRTLVLIGTETTLGKDDLNHARWPPDPSTTSEFKRLMSHGLKLSIRVEFMSKKSVWPDGIIPGMTLLSLFCLRADRLVYR</sequence>
<keyword evidence="3" id="KW-1185">Reference proteome</keyword>
<organism evidence="2 3">
    <name type="scientific">Mycena pura</name>
    <dbReference type="NCBI Taxonomy" id="153505"/>
    <lineage>
        <taxon>Eukaryota</taxon>
        <taxon>Fungi</taxon>
        <taxon>Dikarya</taxon>
        <taxon>Basidiomycota</taxon>
        <taxon>Agaricomycotina</taxon>
        <taxon>Agaricomycetes</taxon>
        <taxon>Agaricomycetidae</taxon>
        <taxon>Agaricales</taxon>
        <taxon>Marasmiineae</taxon>
        <taxon>Mycenaceae</taxon>
        <taxon>Mycena</taxon>
    </lineage>
</organism>
<evidence type="ECO:0000313" key="2">
    <source>
        <dbReference type="EMBL" id="KAJ7211558.1"/>
    </source>
</evidence>
<reference evidence="2" key="1">
    <citation type="submission" date="2023-03" db="EMBL/GenBank/DDBJ databases">
        <title>Massive genome expansion in bonnet fungi (Mycena s.s.) driven by repeated elements and novel gene families across ecological guilds.</title>
        <authorList>
            <consortium name="Lawrence Berkeley National Laboratory"/>
            <person name="Harder C.B."/>
            <person name="Miyauchi S."/>
            <person name="Viragh M."/>
            <person name="Kuo A."/>
            <person name="Thoen E."/>
            <person name="Andreopoulos B."/>
            <person name="Lu D."/>
            <person name="Skrede I."/>
            <person name="Drula E."/>
            <person name="Henrissat B."/>
            <person name="Morin E."/>
            <person name="Kohler A."/>
            <person name="Barry K."/>
            <person name="LaButti K."/>
            <person name="Morin E."/>
            <person name="Salamov A."/>
            <person name="Lipzen A."/>
            <person name="Mereny Z."/>
            <person name="Hegedus B."/>
            <person name="Baldrian P."/>
            <person name="Stursova M."/>
            <person name="Weitz H."/>
            <person name="Taylor A."/>
            <person name="Grigoriev I.V."/>
            <person name="Nagy L.G."/>
            <person name="Martin F."/>
            <person name="Kauserud H."/>
        </authorList>
    </citation>
    <scope>NUCLEOTIDE SEQUENCE</scope>
    <source>
        <strain evidence="2">9144</strain>
    </source>
</reference>
<dbReference type="InterPro" id="IPR032675">
    <property type="entry name" value="LRR_dom_sf"/>
</dbReference>
<protein>
    <recommendedName>
        <fullName evidence="4">F-box domain-containing protein</fullName>
    </recommendedName>
</protein>
<dbReference type="AlphaFoldDB" id="A0AAD6YI48"/>
<accession>A0AAD6YI48</accession>
<proteinExistence type="predicted"/>
<comment type="caution">
    <text evidence="2">The sequence shown here is derived from an EMBL/GenBank/DDBJ whole genome shotgun (WGS) entry which is preliminary data.</text>
</comment>
<gene>
    <name evidence="2" type="ORF">GGX14DRAFT_623038</name>
</gene>
<dbReference type="Proteomes" id="UP001219525">
    <property type="component" value="Unassembled WGS sequence"/>
</dbReference>
<evidence type="ECO:0000313" key="3">
    <source>
        <dbReference type="Proteomes" id="UP001219525"/>
    </source>
</evidence>
<feature type="region of interest" description="Disordered" evidence="1">
    <location>
        <begin position="36"/>
        <end position="81"/>
    </location>
</feature>
<dbReference type="SUPFAM" id="SSF52047">
    <property type="entry name" value="RNI-like"/>
    <property type="match status" value="1"/>
</dbReference>
<evidence type="ECO:0000256" key="1">
    <source>
        <dbReference type="SAM" id="MobiDB-lite"/>
    </source>
</evidence>
<name>A0AAD6YI48_9AGAR</name>
<feature type="compositionally biased region" description="Basic and acidic residues" evidence="1">
    <location>
        <begin position="49"/>
        <end position="62"/>
    </location>
</feature>